<evidence type="ECO:0000256" key="1">
    <source>
        <dbReference type="ARBA" id="ARBA00023015"/>
    </source>
</evidence>
<dbReference type="GO" id="GO:0003677">
    <property type="term" value="F:DNA binding"/>
    <property type="evidence" value="ECO:0007669"/>
    <property type="project" value="UniProtKB-KW"/>
</dbReference>
<keyword evidence="6" id="KW-1185">Reference proteome</keyword>
<dbReference type="EMBL" id="BJYK01000001">
    <property type="protein sequence ID" value="GEN79131.1"/>
    <property type="molecule type" value="Genomic_DNA"/>
</dbReference>
<feature type="domain" description="HTH luxR-type" evidence="4">
    <location>
        <begin position="304"/>
        <end position="369"/>
    </location>
</feature>
<evidence type="ECO:0000256" key="2">
    <source>
        <dbReference type="ARBA" id="ARBA00023125"/>
    </source>
</evidence>
<dbReference type="InterPro" id="IPR000792">
    <property type="entry name" value="Tscrpt_reg_LuxR_C"/>
</dbReference>
<evidence type="ECO:0000259" key="4">
    <source>
        <dbReference type="PROSITE" id="PS50043"/>
    </source>
</evidence>
<dbReference type="CDD" id="cd06170">
    <property type="entry name" value="LuxR_C_like"/>
    <property type="match status" value="1"/>
</dbReference>
<reference evidence="5 6" key="1">
    <citation type="submission" date="2019-07" db="EMBL/GenBank/DDBJ databases">
        <title>Whole genome shotgun sequence of Actinotalea fermentans NBRC 105374.</title>
        <authorList>
            <person name="Hosoyama A."/>
            <person name="Uohara A."/>
            <person name="Ohji S."/>
            <person name="Ichikawa N."/>
        </authorList>
    </citation>
    <scope>NUCLEOTIDE SEQUENCE [LARGE SCALE GENOMIC DNA]</scope>
    <source>
        <strain evidence="5 6">NBRC 105374</strain>
    </source>
</reference>
<sequence length="391" mass="41072">MVLTGHKRTIADVVTLRTEPVRRGLEALARSGLEWTAFSRGALELLAAAVPFEAGCMGPADPATGLLTGSAKVHLPDTRDLEFFQHEYLLDEVNLFTDLARRPSHVGVLADDAGGDPARSSRHRDYFVPYYGLRHEMRAAAVADGRMWGHLALYRTDRPSGFSPAEADFLARVVPSLAHGLRAGLVADVARAAGTPAGAVADGPAVLVVDPSDGVAQVTASAEARIEELGGSAWGVLPTPVGAIVAAARRAGRDDGGGLPRLRVRAPSGRWLVVHASPLAARDGVGRQVVVTIEDARPAEVVPLVLAALGLTARERSVVAAVLAGAGTREIAARLHLSPWTVQDHLKSVFEKAGVGSRRELVARVFFDRHAAPPAADAESAVDAHSAAWPA</sequence>
<dbReference type="PROSITE" id="PS00622">
    <property type="entry name" value="HTH_LUXR_1"/>
    <property type="match status" value="1"/>
</dbReference>
<gene>
    <name evidence="5" type="ORF">AFE02nite_08650</name>
</gene>
<evidence type="ECO:0000313" key="6">
    <source>
        <dbReference type="Proteomes" id="UP000321484"/>
    </source>
</evidence>
<organism evidence="5 6">
    <name type="scientific">Actinotalea fermentans</name>
    <dbReference type="NCBI Taxonomy" id="43671"/>
    <lineage>
        <taxon>Bacteria</taxon>
        <taxon>Bacillati</taxon>
        <taxon>Actinomycetota</taxon>
        <taxon>Actinomycetes</taxon>
        <taxon>Micrococcales</taxon>
        <taxon>Cellulomonadaceae</taxon>
        <taxon>Actinotalea</taxon>
    </lineage>
</organism>
<evidence type="ECO:0000313" key="5">
    <source>
        <dbReference type="EMBL" id="GEN79131.1"/>
    </source>
</evidence>
<dbReference type="AlphaFoldDB" id="A0A511YV93"/>
<dbReference type="SMART" id="SM00421">
    <property type="entry name" value="HTH_LUXR"/>
    <property type="match status" value="1"/>
</dbReference>
<proteinExistence type="predicted"/>
<keyword evidence="1" id="KW-0805">Transcription regulation</keyword>
<dbReference type="InterPro" id="IPR016032">
    <property type="entry name" value="Sig_transdc_resp-reg_C-effctor"/>
</dbReference>
<dbReference type="Pfam" id="PF00196">
    <property type="entry name" value="GerE"/>
    <property type="match status" value="1"/>
</dbReference>
<name>A0A511YV93_9CELL</name>
<dbReference type="Gene3D" id="1.10.10.10">
    <property type="entry name" value="Winged helix-like DNA-binding domain superfamily/Winged helix DNA-binding domain"/>
    <property type="match status" value="1"/>
</dbReference>
<dbReference type="PANTHER" id="PTHR44688:SF16">
    <property type="entry name" value="DNA-BINDING TRANSCRIPTIONAL ACTIVATOR DEVR_DOSR"/>
    <property type="match status" value="1"/>
</dbReference>
<dbReference type="SUPFAM" id="SSF55781">
    <property type="entry name" value="GAF domain-like"/>
    <property type="match status" value="1"/>
</dbReference>
<comment type="caution">
    <text evidence="5">The sequence shown here is derived from an EMBL/GenBank/DDBJ whole genome shotgun (WGS) entry which is preliminary data.</text>
</comment>
<keyword evidence="3" id="KW-0804">Transcription</keyword>
<keyword evidence="2" id="KW-0238">DNA-binding</keyword>
<dbReference type="SUPFAM" id="SSF46894">
    <property type="entry name" value="C-terminal effector domain of the bipartite response regulators"/>
    <property type="match status" value="1"/>
</dbReference>
<protein>
    <submittedName>
        <fullName evidence="5">Helix-turn-helix transcriptional regulator</fullName>
    </submittedName>
</protein>
<dbReference type="InterPro" id="IPR036388">
    <property type="entry name" value="WH-like_DNA-bd_sf"/>
</dbReference>
<dbReference type="PANTHER" id="PTHR44688">
    <property type="entry name" value="DNA-BINDING TRANSCRIPTIONAL ACTIVATOR DEVR_DOSR"/>
    <property type="match status" value="1"/>
</dbReference>
<dbReference type="Proteomes" id="UP000321484">
    <property type="component" value="Unassembled WGS sequence"/>
</dbReference>
<dbReference type="PRINTS" id="PR00038">
    <property type="entry name" value="HTHLUXR"/>
</dbReference>
<dbReference type="GO" id="GO:0006355">
    <property type="term" value="P:regulation of DNA-templated transcription"/>
    <property type="evidence" value="ECO:0007669"/>
    <property type="project" value="InterPro"/>
</dbReference>
<evidence type="ECO:0000256" key="3">
    <source>
        <dbReference type="ARBA" id="ARBA00023163"/>
    </source>
</evidence>
<accession>A0A511YV93</accession>
<dbReference type="PROSITE" id="PS50043">
    <property type="entry name" value="HTH_LUXR_2"/>
    <property type="match status" value="1"/>
</dbReference>